<evidence type="ECO:0000313" key="1">
    <source>
        <dbReference type="EMBL" id="TQV74498.1"/>
    </source>
</evidence>
<gene>
    <name evidence="1" type="ORF">FKG94_15890</name>
</gene>
<comment type="caution">
    <text evidence="1">The sequence shown here is derived from an EMBL/GenBank/DDBJ whole genome shotgun (WGS) entry which is preliminary data.</text>
</comment>
<dbReference type="Proteomes" id="UP000319732">
    <property type="component" value="Unassembled WGS sequence"/>
</dbReference>
<sequence length="75" mass="8240">MANANLPGILDDYIVNIGMVFFIKADTTTRKEETNEKTPDTLDRCCGTKTLNEVSTSLSPILTSPDFAPLLHLAR</sequence>
<dbReference type="AlphaFoldDB" id="A0A545TBA7"/>
<keyword evidence="2" id="KW-1185">Reference proteome</keyword>
<proteinExistence type="predicted"/>
<organism evidence="1 2">
    <name type="scientific">Exilibacterium tricleocarpae</name>
    <dbReference type="NCBI Taxonomy" id="2591008"/>
    <lineage>
        <taxon>Bacteria</taxon>
        <taxon>Pseudomonadati</taxon>
        <taxon>Pseudomonadota</taxon>
        <taxon>Gammaproteobacteria</taxon>
        <taxon>Cellvibrionales</taxon>
        <taxon>Cellvibrionaceae</taxon>
        <taxon>Exilibacterium</taxon>
    </lineage>
</organism>
<accession>A0A545TBA7</accession>
<name>A0A545TBA7_9GAMM</name>
<evidence type="ECO:0000313" key="2">
    <source>
        <dbReference type="Proteomes" id="UP000319732"/>
    </source>
</evidence>
<protein>
    <submittedName>
        <fullName evidence="1">Uncharacterized protein</fullName>
    </submittedName>
</protein>
<reference evidence="1 2" key="1">
    <citation type="submission" date="2019-06" db="EMBL/GenBank/DDBJ databases">
        <title>Whole genome sequence for Cellvibrionaceae sp. R142.</title>
        <authorList>
            <person name="Wang G."/>
        </authorList>
    </citation>
    <scope>NUCLEOTIDE SEQUENCE [LARGE SCALE GENOMIC DNA]</scope>
    <source>
        <strain evidence="1 2">R142</strain>
    </source>
</reference>
<dbReference type="EMBL" id="VHSG01000016">
    <property type="protein sequence ID" value="TQV74498.1"/>
    <property type="molecule type" value="Genomic_DNA"/>
</dbReference>
<dbReference type="RefSeq" id="WP_142905319.1">
    <property type="nucleotide sequence ID" value="NZ_ML660096.1"/>
</dbReference>